<protein>
    <submittedName>
        <fullName evidence="1 2">Uncharacterized protein</fullName>
    </submittedName>
</protein>
<proteinExistence type="predicted"/>
<dbReference type="InParanoid" id="A0A2K2CSV1"/>
<reference evidence="1" key="2">
    <citation type="submission" date="2017-06" db="EMBL/GenBank/DDBJ databases">
        <title>WGS assembly of Brachypodium distachyon.</title>
        <authorList>
            <consortium name="The International Brachypodium Initiative"/>
            <person name="Lucas S."/>
            <person name="Harmon-Smith M."/>
            <person name="Lail K."/>
            <person name="Tice H."/>
            <person name="Grimwood J."/>
            <person name="Bruce D."/>
            <person name="Barry K."/>
            <person name="Shu S."/>
            <person name="Lindquist E."/>
            <person name="Wang M."/>
            <person name="Pitluck S."/>
            <person name="Vogel J.P."/>
            <person name="Garvin D.F."/>
            <person name="Mockler T.C."/>
            <person name="Schmutz J."/>
            <person name="Rokhsar D."/>
            <person name="Bevan M.W."/>
        </authorList>
    </citation>
    <scope>NUCLEOTIDE SEQUENCE</scope>
    <source>
        <strain evidence="1">Bd21</strain>
    </source>
</reference>
<dbReference type="EMBL" id="CM000883">
    <property type="protein sequence ID" value="PNT65104.1"/>
    <property type="molecule type" value="Genomic_DNA"/>
</dbReference>
<sequence>MHTPKENSVAKCRFANYFVVDMPVPRVKNAEGNTLAAKIHNDDLHIRCIICVYT</sequence>
<reference evidence="2" key="3">
    <citation type="submission" date="2018-08" db="UniProtKB">
        <authorList>
            <consortium name="EnsemblPlants"/>
        </authorList>
    </citation>
    <scope>IDENTIFICATION</scope>
    <source>
        <strain evidence="2">cv. Bd21</strain>
    </source>
</reference>
<dbReference type="AlphaFoldDB" id="A0A2K2CSV1"/>
<name>A0A2K2CSV1_BRADI</name>
<evidence type="ECO:0000313" key="3">
    <source>
        <dbReference type="Proteomes" id="UP000008810"/>
    </source>
</evidence>
<dbReference type="EnsemblPlants" id="PNT65104">
    <property type="protein sequence ID" value="PNT65104"/>
    <property type="gene ID" value="BRADI_4g37322v3"/>
</dbReference>
<reference evidence="1 2" key="1">
    <citation type="journal article" date="2010" name="Nature">
        <title>Genome sequencing and analysis of the model grass Brachypodium distachyon.</title>
        <authorList>
            <consortium name="International Brachypodium Initiative"/>
        </authorList>
    </citation>
    <scope>NUCLEOTIDE SEQUENCE [LARGE SCALE GENOMIC DNA]</scope>
    <source>
        <strain evidence="1 2">Bd21</strain>
    </source>
</reference>
<keyword evidence="3" id="KW-1185">Reference proteome</keyword>
<evidence type="ECO:0000313" key="1">
    <source>
        <dbReference type="EMBL" id="PNT65104.1"/>
    </source>
</evidence>
<evidence type="ECO:0000313" key="2">
    <source>
        <dbReference type="EnsemblPlants" id="PNT65104"/>
    </source>
</evidence>
<dbReference type="Proteomes" id="UP000008810">
    <property type="component" value="Chromosome 4"/>
</dbReference>
<dbReference type="Gramene" id="PNT65104">
    <property type="protein sequence ID" value="PNT65104"/>
    <property type="gene ID" value="BRADI_4g37322v3"/>
</dbReference>
<accession>A0A2K2CSV1</accession>
<organism evidence="1">
    <name type="scientific">Brachypodium distachyon</name>
    <name type="common">Purple false brome</name>
    <name type="synonym">Trachynia distachya</name>
    <dbReference type="NCBI Taxonomy" id="15368"/>
    <lineage>
        <taxon>Eukaryota</taxon>
        <taxon>Viridiplantae</taxon>
        <taxon>Streptophyta</taxon>
        <taxon>Embryophyta</taxon>
        <taxon>Tracheophyta</taxon>
        <taxon>Spermatophyta</taxon>
        <taxon>Magnoliopsida</taxon>
        <taxon>Liliopsida</taxon>
        <taxon>Poales</taxon>
        <taxon>Poaceae</taxon>
        <taxon>BOP clade</taxon>
        <taxon>Pooideae</taxon>
        <taxon>Stipodae</taxon>
        <taxon>Brachypodieae</taxon>
        <taxon>Brachypodium</taxon>
    </lineage>
</organism>
<gene>
    <name evidence="1" type="ORF">BRADI_4g37322v3</name>
</gene>